<protein>
    <submittedName>
        <fullName evidence="1">Uncharacterized protein</fullName>
    </submittedName>
</protein>
<proteinExistence type="predicted"/>
<gene>
    <name evidence="1" type="ORF">CTOB1V02_LOCUS4538</name>
</gene>
<reference evidence="1" key="1">
    <citation type="submission" date="2020-11" db="EMBL/GenBank/DDBJ databases">
        <authorList>
            <person name="Tran Van P."/>
        </authorList>
    </citation>
    <scope>NUCLEOTIDE SEQUENCE</scope>
</reference>
<evidence type="ECO:0000313" key="1">
    <source>
        <dbReference type="EMBL" id="CAD7226622.1"/>
    </source>
</evidence>
<sequence>MGGAEVIAPSSKKEVELYNNPIFVWINRFLLTSLLLLWGFGFSRGKPPFMCRDDTIQHVYSGDTIPFYVLLSICLVLPRFFIRYFYSGGSEEYRVHKYLFYMTLLYPLFLNEVTKCYCCAPRPHFMDTCDPDVDRETCHTIG</sequence>
<name>A0A7R8W7Y7_9CRUS</name>
<accession>A0A7R8W7Y7</accession>
<organism evidence="1">
    <name type="scientific">Cyprideis torosa</name>
    <dbReference type="NCBI Taxonomy" id="163714"/>
    <lineage>
        <taxon>Eukaryota</taxon>
        <taxon>Metazoa</taxon>
        <taxon>Ecdysozoa</taxon>
        <taxon>Arthropoda</taxon>
        <taxon>Crustacea</taxon>
        <taxon>Oligostraca</taxon>
        <taxon>Ostracoda</taxon>
        <taxon>Podocopa</taxon>
        <taxon>Podocopida</taxon>
        <taxon>Cytherocopina</taxon>
        <taxon>Cytheroidea</taxon>
        <taxon>Cytherideidae</taxon>
        <taxon>Cyprideis</taxon>
    </lineage>
</organism>
<dbReference type="OrthoDB" id="8907274at2759"/>
<dbReference type="AlphaFoldDB" id="A0A7R8W7Y7"/>
<dbReference type="EMBL" id="OB660877">
    <property type="protein sequence ID" value="CAD7226622.1"/>
    <property type="molecule type" value="Genomic_DNA"/>
</dbReference>